<reference evidence="2 3" key="1">
    <citation type="submission" date="2019-11" db="EMBL/GenBank/DDBJ databases">
        <title>Paenibacillus monticola sp. nov., a novel PGPR strain isolated from mountain sample in China.</title>
        <authorList>
            <person name="Zhao Q."/>
            <person name="Li H.-P."/>
            <person name="Zhang J.-L."/>
        </authorList>
    </citation>
    <scope>NUCLEOTIDE SEQUENCE [LARGE SCALE GENOMIC DNA]</scope>
    <source>
        <strain evidence="2 3">LC-T2</strain>
    </source>
</reference>
<dbReference type="PROSITE" id="PS51257">
    <property type="entry name" value="PROKAR_LIPOPROTEIN"/>
    <property type="match status" value="1"/>
</dbReference>
<evidence type="ECO:0000313" key="2">
    <source>
        <dbReference type="EMBL" id="MRN52617.1"/>
    </source>
</evidence>
<organism evidence="2 3">
    <name type="scientific">Paenibacillus monticola</name>
    <dbReference type="NCBI Taxonomy" id="2666075"/>
    <lineage>
        <taxon>Bacteria</taxon>
        <taxon>Bacillati</taxon>
        <taxon>Bacillota</taxon>
        <taxon>Bacilli</taxon>
        <taxon>Bacillales</taxon>
        <taxon>Paenibacillaceae</taxon>
        <taxon>Paenibacillus</taxon>
    </lineage>
</organism>
<sequence length="309" mass="33596">MNRHLGSFVVLLMLVGCSGPNTNTAAVDPTPISTQAPTLTPASTPSPTVELSSAYLETGHLGAIFGFADGDGKHLLVTGQDEGKEQEMALLNKAIGNNGQVLTIKFEKWQAGNEQNNGRELALNFINLPGYLFTLEEGSAVPDETYYVVDAADFNLQSLLPIKLAGVNQETATAEDSVRSSMVEAKGREVLHLWKLADVSVEQELFLVQFVKQDDNMLFCLVLKDSNGLVFADYPAVLQDDGNSVWRVDDGGEVTPEMFSLLFAAQTANGLVLGLEWWGAEGVNTFLLHKDGVSFNEMDIQYSRYTSPI</sequence>
<comment type="caution">
    <text evidence="2">The sequence shown here is derived from an EMBL/GenBank/DDBJ whole genome shotgun (WGS) entry which is preliminary data.</text>
</comment>
<proteinExistence type="predicted"/>
<evidence type="ECO:0000256" key="1">
    <source>
        <dbReference type="SAM" id="SignalP"/>
    </source>
</evidence>
<dbReference type="Proteomes" id="UP000463051">
    <property type="component" value="Unassembled WGS sequence"/>
</dbReference>
<name>A0A7X2H300_9BACL</name>
<keyword evidence="3" id="KW-1185">Reference proteome</keyword>
<feature type="chain" id="PRO_5031079255" evidence="1">
    <location>
        <begin position="26"/>
        <end position="309"/>
    </location>
</feature>
<feature type="signal peptide" evidence="1">
    <location>
        <begin position="1"/>
        <end position="25"/>
    </location>
</feature>
<evidence type="ECO:0000313" key="3">
    <source>
        <dbReference type="Proteomes" id="UP000463051"/>
    </source>
</evidence>
<dbReference type="EMBL" id="WJXB01000002">
    <property type="protein sequence ID" value="MRN52617.1"/>
    <property type="molecule type" value="Genomic_DNA"/>
</dbReference>
<protein>
    <submittedName>
        <fullName evidence="2">Uncharacterized protein</fullName>
    </submittedName>
</protein>
<keyword evidence="1" id="KW-0732">Signal</keyword>
<accession>A0A7X2H300</accession>
<gene>
    <name evidence="2" type="ORF">GJB61_06355</name>
</gene>
<dbReference type="AlphaFoldDB" id="A0A7X2H300"/>
<dbReference type="RefSeq" id="WP_154117619.1">
    <property type="nucleotide sequence ID" value="NZ_WJXB01000002.1"/>
</dbReference>